<name>A0ABY5FZ78_9MICO</name>
<dbReference type="Proteomes" id="UP001060039">
    <property type="component" value="Chromosome"/>
</dbReference>
<dbReference type="SUPFAM" id="SSF53474">
    <property type="entry name" value="alpha/beta-Hydrolases"/>
    <property type="match status" value="1"/>
</dbReference>
<gene>
    <name evidence="4" type="ORF">NNL39_05885</name>
</gene>
<dbReference type="Pfam" id="PF20434">
    <property type="entry name" value="BD-FAE"/>
    <property type="match status" value="1"/>
</dbReference>
<evidence type="ECO:0000313" key="4">
    <source>
        <dbReference type="EMBL" id="UTT63627.1"/>
    </source>
</evidence>
<feature type="transmembrane region" description="Helical" evidence="2">
    <location>
        <begin position="91"/>
        <end position="115"/>
    </location>
</feature>
<dbReference type="RefSeq" id="WP_255160760.1">
    <property type="nucleotide sequence ID" value="NZ_CP101497.1"/>
</dbReference>
<keyword evidence="1 4" id="KW-0378">Hydrolase</keyword>
<dbReference type="EMBL" id="CP101497">
    <property type="protein sequence ID" value="UTT63627.1"/>
    <property type="molecule type" value="Genomic_DNA"/>
</dbReference>
<dbReference type="InterPro" id="IPR049492">
    <property type="entry name" value="BD-FAE-like_dom"/>
</dbReference>
<protein>
    <submittedName>
        <fullName evidence="4">Alpha/beta hydrolase</fullName>
    </submittedName>
</protein>
<dbReference type="PANTHER" id="PTHR48081">
    <property type="entry name" value="AB HYDROLASE SUPERFAMILY PROTEIN C4A8.06C"/>
    <property type="match status" value="1"/>
</dbReference>
<feature type="domain" description="BD-FAE-like" evidence="3">
    <location>
        <begin position="156"/>
        <end position="363"/>
    </location>
</feature>
<organism evidence="4 5">
    <name type="scientific">Microcella humidisoli</name>
    <dbReference type="NCBI Taxonomy" id="2963406"/>
    <lineage>
        <taxon>Bacteria</taxon>
        <taxon>Bacillati</taxon>
        <taxon>Actinomycetota</taxon>
        <taxon>Actinomycetes</taxon>
        <taxon>Micrococcales</taxon>
        <taxon>Microbacteriaceae</taxon>
        <taxon>Microcella</taxon>
    </lineage>
</organism>
<evidence type="ECO:0000259" key="3">
    <source>
        <dbReference type="Pfam" id="PF20434"/>
    </source>
</evidence>
<evidence type="ECO:0000313" key="5">
    <source>
        <dbReference type="Proteomes" id="UP001060039"/>
    </source>
</evidence>
<evidence type="ECO:0000256" key="2">
    <source>
        <dbReference type="SAM" id="Phobius"/>
    </source>
</evidence>
<dbReference type="InterPro" id="IPR029058">
    <property type="entry name" value="AB_hydrolase_fold"/>
</dbReference>
<keyword evidence="2" id="KW-0812">Transmembrane</keyword>
<sequence length="411" mass="41335">MTLRERTAALARPALVVVGGLAALGLALVALGALAPALPLLGLAGRWHVLTLGGWGAAAGLALAAGLAGLARGGRRSSARLAGRAGRRVTAGLAALALIASSVLASALATTASFAAAQGATVSAFGFASGGPSLSAAPDASQVYLVDDDGRELRVDVYLPGSAAPREPLPAVVVVHGGGWMLHDRTRQSDSLRRLADSGLVVLAIDYTLATRNRPTWNIAGDQVACALVWTAEHADRYGVDARRIVLAGSSAGGGLALTTGYRAAAGTATSACGGAVPVPAGVAGAVPVVDPAGFHANPDPFMSRYSRTMTERYLGGAPGEHPDRIAATTTLTHLAADAPPTLLLTVEHDHLVPADGARELAAAALALGVPVERVEVPFADHGVLVPSTGVGASIWRAALLRFALDVDPVG</sequence>
<keyword evidence="5" id="KW-1185">Reference proteome</keyword>
<keyword evidence="2" id="KW-1133">Transmembrane helix</keyword>
<feature type="transmembrane region" description="Helical" evidence="2">
    <location>
        <begin position="47"/>
        <end position="70"/>
    </location>
</feature>
<reference evidence="4" key="1">
    <citation type="submission" date="2022-07" db="EMBL/GenBank/DDBJ databases">
        <title>Taxonomic analysis of Microcella humidisoli nov. sp., isolated from riverside soil.</title>
        <authorList>
            <person name="Molina K.M."/>
            <person name="Kim S.B."/>
        </authorList>
    </citation>
    <scope>NUCLEOTIDE SEQUENCE</scope>
    <source>
        <strain evidence="4">MMS21-STM10</strain>
    </source>
</reference>
<accession>A0ABY5FZ78</accession>
<dbReference type="InterPro" id="IPR050300">
    <property type="entry name" value="GDXG_lipolytic_enzyme"/>
</dbReference>
<keyword evidence="2" id="KW-0472">Membrane</keyword>
<evidence type="ECO:0000256" key="1">
    <source>
        <dbReference type="ARBA" id="ARBA00022801"/>
    </source>
</evidence>
<proteinExistence type="predicted"/>
<dbReference type="GO" id="GO:0016787">
    <property type="term" value="F:hydrolase activity"/>
    <property type="evidence" value="ECO:0007669"/>
    <property type="project" value="UniProtKB-KW"/>
</dbReference>
<dbReference type="Gene3D" id="3.40.50.1820">
    <property type="entry name" value="alpha/beta hydrolase"/>
    <property type="match status" value="1"/>
</dbReference>